<dbReference type="InterPro" id="IPR036837">
    <property type="entry name" value="Cation_efflux_CTD_sf"/>
</dbReference>
<dbReference type="RefSeq" id="WP_102197839.1">
    <property type="nucleotide sequence ID" value="NZ_CAUPDS010000006.1"/>
</dbReference>
<dbReference type="GO" id="GO:0008324">
    <property type="term" value="F:monoatomic cation transmembrane transporter activity"/>
    <property type="evidence" value="ECO:0007669"/>
    <property type="project" value="InterPro"/>
</dbReference>
<dbReference type="GeneID" id="84578308"/>
<keyword evidence="6 7" id="KW-0472">Membrane</keyword>
<dbReference type="InterPro" id="IPR050291">
    <property type="entry name" value="CDF_Transporter"/>
</dbReference>
<dbReference type="GO" id="GO:0016020">
    <property type="term" value="C:membrane"/>
    <property type="evidence" value="ECO:0007669"/>
    <property type="project" value="UniProtKB-SubCell"/>
</dbReference>
<gene>
    <name evidence="10" type="ORF">CJ192_03840</name>
</gene>
<dbReference type="InterPro" id="IPR027469">
    <property type="entry name" value="Cation_efflux_TMD_sf"/>
</dbReference>
<dbReference type="FunFam" id="1.20.1510.10:FF:000006">
    <property type="entry name" value="Divalent cation efflux transporter"/>
    <property type="match status" value="1"/>
</dbReference>
<dbReference type="SUPFAM" id="SSF160240">
    <property type="entry name" value="Cation efflux protein cytoplasmic domain-like"/>
    <property type="match status" value="1"/>
</dbReference>
<dbReference type="Gene3D" id="3.30.70.1350">
    <property type="entry name" value="Cation efflux protein, cytoplasmic domain"/>
    <property type="match status" value="1"/>
</dbReference>
<dbReference type="InterPro" id="IPR027470">
    <property type="entry name" value="Cation_efflux_CTD"/>
</dbReference>
<feature type="transmembrane region" description="Helical" evidence="7">
    <location>
        <begin position="55"/>
        <end position="77"/>
    </location>
</feature>
<evidence type="ECO:0000313" key="10">
    <source>
        <dbReference type="EMBL" id="PMC81890.1"/>
    </source>
</evidence>
<keyword evidence="3" id="KW-0813">Transport</keyword>
<evidence type="ECO:0000256" key="5">
    <source>
        <dbReference type="ARBA" id="ARBA00022989"/>
    </source>
</evidence>
<comment type="caution">
    <text evidence="10">The sequence shown here is derived from an EMBL/GenBank/DDBJ whole genome shotgun (WGS) entry which is preliminary data.</text>
</comment>
<evidence type="ECO:0000256" key="3">
    <source>
        <dbReference type="ARBA" id="ARBA00022448"/>
    </source>
</evidence>
<feature type="transmembrane region" description="Helical" evidence="7">
    <location>
        <begin position="97"/>
        <end position="115"/>
    </location>
</feature>
<organism evidence="10 11">
    <name type="scientific">Anaerococcus hydrogenalis</name>
    <dbReference type="NCBI Taxonomy" id="33029"/>
    <lineage>
        <taxon>Bacteria</taxon>
        <taxon>Bacillati</taxon>
        <taxon>Bacillota</taxon>
        <taxon>Tissierellia</taxon>
        <taxon>Tissierellales</taxon>
        <taxon>Peptoniphilaceae</taxon>
        <taxon>Anaerococcus</taxon>
    </lineage>
</organism>
<comment type="subcellular location">
    <subcellularLocation>
        <location evidence="1">Membrane</location>
        <topology evidence="1">Multi-pass membrane protein</topology>
    </subcellularLocation>
</comment>
<dbReference type="Gene3D" id="1.20.1510.10">
    <property type="entry name" value="Cation efflux protein transmembrane domain"/>
    <property type="match status" value="1"/>
</dbReference>
<comment type="similarity">
    <text evidence="2">Belongs to the cation diffusion facilitator (CDF) transporter (TC 2.A.4) family.</text>
</comment>
<keyword evidence="4 7" id="KW-0812">Transmembrane</keyword>
<feature type="domain" description="Cation efflux protein cytoplasmic" evidence="9">
    <location>
        <begin position="230"/>
        <end position="303"/>
    </location>
</feature>
<evidence type="ECO:0000256" key="2">
    <source>
        <dbReference type="ARBA" id="ARBA00008114"/>
    </source>
</evidence>
<evidence type="ECO:0000259" key="9">
    <source>
        <dbReference type="Pfam" id="PF16916"/>
    </source>
</evidence>
<dbReference type="PANTHER" id="PTHR43840:SF50">
    <property type="entry name" value="MANGANESE EFFLUX SYSTEM PROTEIN MNES"/>
    <property type="match status" value="1"/>
</dbReference>
<dbReference type="SUPFAM" id="SSF161111">
    <property type="entry name" value="Cation efflux protein transmembrane domain-like"/>
    <property type="match status" value="1"/>
</dbReference>
<reference evidence="10 11" key="1">
    <citation type="submission" date="2017-09" db="EMBL/GenBank/DDBJ databases">
        <title>Bacterial strain isolated from the female urinary microbiota.</title>
        <authorList>
            <person name="Thomas-White K."/>
            <person name="Kumar N."/>
            <person name="Forster S."/>
            <person name="Putonti C."/>
            <person name="Lawley T."/>
            <person name="Wolfe A.J."/>
        </authorList>
    </citation>
    <scope>NUCLEOTIDE SEQUENCE [LARGE SCALE GENOMIC DNA]</scope>
    <source>
        <strain evidence="10 11">UMB0204</strain>
    </source>
</reference>
<dbReference type="Proteomes" id="UP000235658">
    <property type="component" value="Unassembled WGS sequence"/>
</dbReference>
<feature type="domain" description="Cation efflux protein transmembrane" evidence="8">
    <location>
        <begin position="31"/>
        <end position="223"/>
    </location>
</feature>
<sequence>MFDFLAKRFVEDYKSIENESVRLKLISLSGFVGILINAFLFLIKISIGLIASSSAILGDAFNNMSDALTSLITLIGAKASSKPADKKHPYGHGRSEYIASFLVSILIMFVGFFLFTSSIESFYKGNLPKLSRLSIIILIFSLGFKFYIYFLNKNLDKKLDSKLNFAVMIDARNDILSTISIIIAVILQKYINFNIDSLLGMILSIIVFKPGLDLFLDTIDKLLGKGIGKDLHQKIEKIILDGDFVHGYHDLYIHEYGRGKLVGSCDVEVPSNISVGIMHQAVTNIELRLKNELNISITIHMDPTYCLIENEENKKNIEKLRKSVKNGNRDIENR</sequence>
<evidence type="ECO:0000259" key="8">
    <source>
        <dbReference type="Pfam" id="PF01545"/>
    </source>
</evidence>
<dbReference type="EMBL" id="PNHP01000002">
    <property type="protein sequence ID" value="PMC81890.1"/>
    <property type="molecule type" value="Genomic_DNA"/>
</dbReference>
<dbReference type="Pfam" id="PF16916">
    <property type="entry name" value="ZT_dimer"/>
    <property type="match status" value="1"/>
</dbReference>
<dbReference type="InterPro" id="IPR002524">
    <property type="entry name" value="Cation_efflux"/>
</dbReference>
<protein>
    <submittedName>
        <fullName evidence="10">Cation transporter</fullName>
    </submittedName>
</protein>
<proteinExistence type="inferred from homology"/>
<evidence type="ECO:0000256" key="1">
    <source>
        <dbReference type="ARBA" id="ARBA00004141"/>
    </source>
</evidence>
<evidence type="ECO:0000256" key="7">
    <source>
        <dbReference type="SAM" id="Phobius"/>
    </source>
</evidence>
<feature type="transmembrane region" description="Helical" evidence="7">
    <location>
        <begin position="21"/>
        <end position="43"/>
    </location>
</feature>
<accession>A0A2N6UJG7</accession>
<dbReference type="Pfam" id="PF01545">
    <property type="entry name" value="Cation_efflux"/>
    <property type="match status" value="1"/>
</dbReference>
<evidence type="ECO:0000313" key="11">
    <source>
        <dbReference type="Proteomes" id="UP000235658"/>
    </source>
</evidence>
<dbReference type="InterPro" id="IPR058533">
    <property type="entry name" value="Cation_efflux_TM"/>
</dbReference>
<evidence type="ECO:0000256" key="4">
    <source>
        <dbReference type="ARBA" id="ARBA00022692"/>
    </source>
</evidence>
<evidence type="ECO:0000256" key="6">
    <source>
        <dbReference type="ARBA" id="ARBA00023136"/>
    </source>
</evidence>
<feature type="transmembrane region" description="Helical" evidence="7">
    <location>
        <begin position="135"/>
        <end position="152"/>
    </location>
</feature>
<dbReference type="AlphaFoldDB" id="A0A2N6UJG7"/>
<keyword evidence="5 7" id="KW-1133">Transmembrane helix</keyword>
<dbReference type="NCBIfam" id="TIGR01297">
    <property type="entry name" value="CDF"/>
    <property type="match status" value="1"/>
</dbReference>
<name>A0A2N6UJG7_9FIRM</name>
<dbReference type="PANTHER" id="PTHR43840">
    <property type="entry name" value="MITOCHONDRIAL METAL TRANSPORTER 1-RELATED"/>
    <property type="match status" value="1"/>
</dbReference>